<comment type="caution">
    <text evidence="1">The sequence shown here is derived from an EMBL/GenBank/DDBJ whole genome shotgun (WGS) entry which is preliminary data.</text>
</comment>
<protein>
    <submittedName>
        <fullName evidence="1">Uncharacterized protein</fullName>
    </submittedName>
</protein>
<evidence type="ECO:0000313" key="1">
    <source>
        <dbReference type="EMBL" id="KKM03021.1"/>
    </source>
</evidence>
<sequence length="45" mass="5097">MKKIPQLVAMSLLVAVTFSCSKDRDDEIKPVADSMKLLDQMKEQD</sequence>
<reference evidence="1" key="1">
    <citation type="journal article" date="2015" name="Nature">
        <title>Complex archaea that bridge the gap between prokaryotes and eukaryotes.</title>
        <authorList>
            <person name="Spang A."/>
            <person name="Saw J.H."/>
            <person name="Jorgensen S.L."/>
            <person name="Zaremba-Niedzwiedzka K."/>
            <person name="Martijn J."/>
            <person name="Lind A.E."/>
            <person name="van Eijk R."/>
            <person name="Schleper C."/>
            <person name="Guy L."/>
            <person name="Ettema T.J."/>
        </authorList>
    </citation>
    <scope>NUCLEOTIDE SEQUENCE</scope>
</reference>
<gene>
    <name evidence="1" type="ORF">LCGC14_1778600</name>
</gene>
<accession>A0A0F9JAZ9</accession>
<dbReference type="AlphaFoldDB" id="A0A0F9JAZ9"/>
<dbReference type="EMBL" id="LAZR01016786">
    <property type="protein sequence ID" value="KKM03021.1"/>
    <property type="molecule type" value="Genomic_DNA"/>
</dbReference>
<proteinExistence type="predicted"/>
<name>A0A0F9JAZ9_9ZZZZ</name>
<dbReference type="PROSITE" id="PS51257">
    <property type="entry name" value="PROKAR_LIPOPROTEIN"/>
    <property type="match status" value="1"/>
</dbReference>
<organism evidence="1">
    <name type="scientific">marine sediment metagenome</name>
    <dbReference type="NCBI Taxonomy" id="412755"/>
    <lineage>
        <taxon>unclassified sequences</taxon>
        <taxon>metagenomes</taxon>
        <taxon>ecological metagenomes</taxon>
    </lineage>
</organism>